<reference evidence="8 9" key="1">
    <citation type="journal article" date="2018" name="Nat. Ecol. Evol.">
        <title>Pezizomycetes genomes reveal the molecular basis of ectomycorrhizal truffle lifestyle.</title>
        <authorList>
            <person name="Murat C."/>
            <person name="Payen T."/>
            <person name="Noel B."/>
            <person name="Kuo A."/>
            <person name="Morin E."/>
            <person name="Chen J."/>
            <person name="Kohler A."/>
            <person name="Krizsan K."/>
            <person name="Balestrini R."/>
            <person name="Da Silva C."/>
            <person name="Montanini B."/>
            <person name="Hainaut M."/>
            <person name="Levati E."/>
            <person name="Barry K.W."/>
            <person name="Belfiori B."/>
            <person name="Cichocki N."/>
            <person name="Clum A."/>
            <person name="Dockter R.B."/>
            <person name="Fauchery L."/>
            <person name="Guy J."/>
            <person name="Iotti M."/>
            <person name="Le Tacon F."/>
            <person name="Lindquist E.A."/>
            <person name="Lipzen A."/>
            <person name="Malagnac F."/>
            <person name="Mello A."/>
            <person name="Molinier V."/>
            <person name="Miyauchi S."/>
            <person name="Poulain J."/>
            <person name="Riccioni C."/>
            <person name="Rubini A."/>
            <person name="Sitrit Y."/>
            <person name="Splivallo R."/>
            <person name="Traeger S."/>
            <person name="Wang M."/>
            <person name="Zifcakova L."/>
            <person name="Wipf D."/>
            <person name="Zambonelli A."/>
            <person name="Paolocci F."/>
            <person name="Nowrousian M."/>
            <person name="Ottonello S."/>
            <person name="Baldrian P."/>
            <person name="Spatafora J.W."/>
            <person name="Henrissat B."/>
            <person name="Nagy L.G."/>
            <person name="Aury J.M."/>
            <person name="Wincker P."/>
            <person name="Grigoriev I.V."/>
            <person name="Bonfante P."/>
            <person name="Martin F.M."/>
        </authorList>
    </citation>
    <scope>NUCLEOTIDE SEQUENCE [LARGE SCALE GENOMIC DNA]</scope>
    <source>
        <strain evidence="8 9">120613-1</strain>
    </source>
</reference>
<dbReference type="FunFam" id="3.20.20.80:FF:000050">
    <property type="entry name" value="Beta-mannosidase B"/>
    <property type="match status" value="1"/>
</dbReference>
<dbReference type="SUPFAM" id="SSF49303">
    <property type="entry name" value="beta-Galactosidase/glucuronidase domain"/>
    <property type="match status" value="2"/>
</dbReference>
<comment type="catalytic activity">
    <reaction evidence="1">
        <text>Hydrolysis of terminal, non-reducing beta-D-mannose residues in beta-D-mannosides.</text>
        <dbReference type="EC" id="3.2.1.25"/>
    </reaction>
</comment>
<dbReference type="STRING" id="1336337.A0A3N4J552"/>
<feature type="domain" description="Mannosidase Ig/CBM-like" evidence="6">
    <location>
        <begin position="553"/>
        <end position="640"/>
    </location>
</feature>
<keyword evidence="9" id="KW-1185">Reference proteome</keyword>
<dbReference type="InterPro" id="IPR036156">
    <property type="entry name" value="Beta-gal/glucu_dom_sf"/>
</dbReference>
<accession>A0A3N4J552</accession>
<dbReference type="Gene3D" id="2.60.120.260">
    <property type="entry name" value="Galactose-binding domain-like"/>
    <property type="match status" value="1"/>
</dbReference>
<evidence type="ECO:0000256" key="5">
    <source>
        <dbReference type="ARBA" id="ARBA00023295"/>
    </source>
</evidence>
<evidence type="ECO:0000256" key="3">
    <source>
        <dbReference type="ARBA" id="ARBA00012754"/>
    </source>
</evidence>
<gene>
    <name evidence="8" type="ORF">L873DRAFT_1830774</name>
</gene>
<evidence type="ECO:0000313" key="8">
    <source>
        <dbReference type="EMBL" id="RPA93439.1"/>
    </source>
</evidence>
<dbReference type="InterPro" id="IPR017853">
    <property type="entry name" value="GH"/>
</dbReference>
<keyword evidence="4 8" id="KW-0378">Hydrolase</keyword>
<dbReference type="InterPro" id="IPR008979">
    <property type="entry name" value="Galactose-bd-like_sf"/>
</dbReference>
<feature type="domain" description="Beta-mannosidase-like galactose-binding" evidence="7">
    <location>
        <begin position="36"/>
        <end position="87"/>
    </location>
</feature>
<protein>
    <recommendedName>
        <fullName evidence="3">beta-mannosidase</fullName>
        <ecNumber evidence="3">3.2.1.25</ecNumber>
    </recommendedName>
</protein>
<dbReference type="PANTHER" id="PTHR43730:SF1">
    <property type="entry name" value="BETA-MANNOSIDASE"/>
    <property type="match status" value="1"/>
</dbReference>
<dbReference type="InterPro" id="IPR050887">
    <property type="entry name" value="Beta-mannosidase_GH2"/>
</dbReference>
<dbReference type="Pfam" id="PF17786">
    <property type="entry name" value="Mannosidase_ig"/>
    <property type="match status" value="1"/>
</dbReference>
<evidence type="ECO:0000259" key="6">
    <source>
        <dbReference type="Pfam" id="PF17786"/>
    </source>
</evidence>
<proteinExistence type="predicted"/>
<dbReference type="Gene3D" id="2.60.40.10">
    <property type="entry name" value="Immunoglobulins"/>
    <property type="match status" value="1"/>
</dbReference>
<comment type="pathway">
    <text evidence="2">Glycan metabolism; N-glycan degradation.</text>
</comment>
<evidence type="ECO:0000256" key="2">
    <source>
        <dbReference type="ARBA" id="ARBA00004740"/>
    </source>
</evidence>
<dbReference type="EMBL" id="ML120452">
    <property type="protein sequence ID" value="RPA93439.1"/>
    <property type="molecule type" value="Genomic_DNA"/>
</dbReference>
<dbReference type="Pfam" id="PF22666">
    <property type="entry name" value="Glyco_hydro_2_N2"/>
    <property type="match status" value="1"/>
</dbReference>
<dbReference type="AlphaFoldDB" id="A0A3N4J552"/>
<evidence type="ECO:0000256" key="4">
    <source>
        <dbReference type="ARBA" id="ARBA00022801"/>
    </source>
</evidence>
<name>A0A3N4J552_9PEZI</name>
<dbReference type="PANTHER" id="PTHR43730">
    <property type="entry name" value="BETA-MANNOSIDASE"/>
    <property type="match status" value="1"/>
</dbReference>
<sequence>MAVQAPHPSKTHLRSMTLDTNRHFKQGSTTGLIAQTYLPVAQFPTVVHLDLLKNNLIPDPYLGTNELDCLWINDADWSYKTTFKPPQGWDWGPALASTGPYLPIRLEIFTGRMDDIKILPKVHDALDKADIKVCANISGSEGKHVLVEAKAPTGGIGEKFEGNITVIKPELWWPHTHGVQPRYEFTVELLSSDKSSLHKITKPLSLRHFLRLRRQQHAFFSGGSNWIPGDFFLPRFTHPNSQDVDTNYRRWLTLAKSGHQNMIRVWGGGIVETDHFYNLCDELGLMVWQDLLFACGNYPAHDEFCELVREETIVQVSRVVHHPSLVLVCGDNEDVWLAGLRGWEYKEEEKTVEEWMKGNFQHRRTLERILPEALEVVGIKESIPFGGNGTNARDVGDMHIWDDLIGRFVSEFGFESPPNMRTINHMLPNPTTRQSQSLPFLAHDKGPGAERRATMYMGENFRFKMDPLEDYVYCAQLLQSEAIGFAVNTWRREFRGPGEENCSGALVWQLNDNWPGISWAIADYYLRPKPAFFTMKRALAPISISSGRIQKSKIAFWACSPLLTETSATLTFAAHNIESGEAVSISQSTEPASATIKPNRTAELVAVDVPFPSTTVVSALLHSQTGELLARCVSWPDPLKFVTFSKDPQVLITVKDGRGEVVVKCGKPVKGLVLQVPLEEGEDAAWGDDCIDLVPGEEVCVTVQGLARRRIEGRWLCDWEGKSGVDVVRV</sequence>
<dbReference type="SUPFAM" id="SSF51445">
    <property type="entry name" value="(Trans)glycosidases"/>
    <property type="match status" value="1"/>
</dbReference>
<dbReference type="InterPro" id="IPR013783">
    <property type="entry name" value="Ig-like_fold"/>
</dbReference>
<dbReference type="Gene3D" id="3.20.20.80">
    <property type="entry name" value="Glycosidases"/>
    <property type="match status" value="1"/>
</dbReference>
<dbReference type="InterPro" id="IPR054593">
    <property type="entry name" value="Beta-mannosidase-like_N2"/>
</dbReference>
<evidence type="ECO:0000256" key="1">
    <source>
        <dbReference type="ARBA" id="ARBA00000829"/>
    </source>
</evidence>
<dbReference type="InterPro" id="IPR041447">
    <property type="entry name" value="Mannosidase_ig"/>
</dbReference>
<dbReference type="EC" id="3.2.1.25" evidence="3"/>
<dbReference type="GO" id="GO:0006516">
    <property type="term" value="P:glycoprotein catabolic process"/>
    <property type="evidence" value="ECO:0007669"/>
    <property type="project" value="TreeGrafter"/>
</dbReference>
<evidence type="ECO:0000313" key="9">
    <source>
        <dbReference type="Proteomes" id="UP000276215"/>
    </source>
</evidence>
<evidence type="ECO:0000259" key="7">
    <source>
        <dbReference type="Pfam" id="PF22666"/>
    </source>
</evidence>
<dbReference type="Proteomes" id="UP000276215">
    <property type="component" value="Unassembled WGS sequence"/>
</dbReference>
<dbReference type="GO" id="GO:0004567">
    <property type="term" value="F:beta-mannosidase activity"/>
    <property type="evidence" value="ECO:0007669"/>
    <property type="project" value="UniProtKB-EC"/>
</dbReference>
<keyword evidence="5" id="KW-0326">Glycosidase</keyword>
<organism evidence="8 9">
    <name type="scientific">Choiromyces venosus 120613-1</name>
    <dbReference type="NCBI Taxonomy" id="1336337"/>
    <lineage>
        <taxon>Eukaryota</taxon>
        <taxon>Fungi</taxon>
        <taxon>Dikarya</taxon>
        <taxon>Ascomycota</taxon>
        <taxon>Pezizomycotina</taxon>
        <taxon>Pezizomycetes</taxon>
        <taxon>Pezizales</taxon>
        <taxon>Tuberaceae</taxon>
        <taxon>Choiromyces</taxon>
    </lineage>
</organism>
<dbReference type="SUPFAM" id="SSF49785">
    <property type="entry name" value="Galactose-binding domain-like"/>
    <property type="match status" value="1"/>
</dbReference>
<dbReference type="OrthoDB" id="2866996at2759"/>